<reference evidence="4" key="1">
    <citation type="submission" date="2012-12" db="EMBL/GenBank/DDBJ databases">
        <authorList>
            <person name="Hellsten U."/>
            <person name="Grimwood J."/>
            <person name="Chapman J.A."/>
            <person name="Shapiro H."/>
            <person name="Aerts A."/>
            <person name="Otillar R.P."/>
            <person name="Terry A.Y."/>
            <person name="Boore J.L."/>
            <person name="Simakov O."/>
            <person name="Marletaz F."/>
            <person name="Cho S.-J."/>
            <person name="Edsinger-Gonzales E."/>
            <person name="Havlak P."/>
            <person name="Kuo D.-H."/>
            <person name="Larsson T."/>
            <person name="Lv J."/>
            <person name="Arendt D."/>
            <person name="Savage R."/>
            <person name="Osoegawa K."/>
            <person name="de Jong P."/>
            <person name="Lindberg D.R."/>
            <person name="Seaver E.C."/>
            <person name="Weisblat D.A."/>
            <person name="Putnam N.H."/>
            <person name="Grigoriev I.V."/>
            <person name="Rokhsar D.S."/>
        </authorList>
    </citation>
    <scope>NUCLEOTIDE SEQUENCE</scope>
    <source>
        <strain evidence="4">I ESC-2004</strain>
    </source>
</reference>
<keyword evidence="4" id="KW-1185">Reference proteome</keyword>
<sequence length="264" mass="28935">MFILFRGGTLLTVIGSYFDDVEDLRLTLRQLAGSVNSSRGMHVFPSVNYGPLECSVLSAKKMICITPALRLRSLEEFGSFEAEYQFGLTWDTRGHTLPPFPDNGGIHPSPPTRAPDVSFQLTVVELASIEEHQWSPYDQLTEEPLKIKVAWGAFQQEAEIYVGGTTANVTKRYHNLILFFPPDEKQIITSERHACRASAHVVEVRAGNTNRHVGCLQYAAGGDDLPSMLIAIAVSGAAVVLLVIALAITSCVVWGRKSSTEQSS</sequence>
<proteinExistence type="predicted"/>
<evidence type="ECO:0000313" key="2">
    <source>
        <dbReference type="EMBL" id="ELT87444.1"/>
    </source>
</evidence>
<dbReference type="EnsemblMetazoa" id="CapteT201441">
    <property type="protein sequence ID" value="CapteP201441"/>
    <property type="gene ID" value="CapteG201441"/>
</dbReference>
<evidence type="ECO:0000313" key="3">
    <source>
        <dbReference type="EnsemblMetazoa" id="CapteP201441"/>
    </source>
</evidence>
<keyword evidence="1" id="KW-0812">Transmembrane</keyword>
<keyword evidence="1" id="KW-1133">Transmembrane helix</keyword>
<gene>
    <name evidence="2" type="ORF">CAPTEDRAFT_201441</name>
</gene>
<evidence type="ECO:0008006" key="5">
    <source>
        <dbReference type="Google" id="ProtNLM"/>
    </source>
</evidence>
<dbReference type="EMBL" id="KB312313">
    <property type="protein sequence ID" value="ELT87444.1"/>
    <property type="molecule type" value="Genomic_DNA"/>
</dbReference>
<name>R7T8X0_CAPTE</name>
<dbReference type="EMBL" id="AMQN01015880">
    <property type="status" value="NOT_ANNOTATED_CDS"/>
    <property type="molecule type" value="Genomic_DNA"/>
</dbReference>
<reference evidence="3" key="3">
    <citation type="submission" date="2015-06" db="UniProtKB">
        <authorList>
            <consortium name="EnsemblMetazoa"/>
        </authorList>
    </citation>
    <scope>IDENTIFICATION</scope>
</reference>
<accession>R7T8X0</accession>
<dbReference type="Proteomes" id="UP000014760">
    <property type="component" value="Unassembled WGS sequence"/>
</dbReference>
<protein>
    <recommendedName>
        <fullName evidence="5">IPT/TIG domain-containing protein</fullName>
    </recommendedName>
</protein>
<evidence type="ECO:0000313" key="4">
    <source>
        <dbReference type="Proteomes" id="UP000014760"/>
    </source>
</evidence>
<organism evidence="2">
    <name type="scientific">Capitella teleta</name>
    <name type="common">Polychaete worm</name>
    <dbReference type="NCBI Taxonomy" id="283909"/>
    <lineage>
        <taxon>Eukaryota</taxon>
        <taxon>Metazoa</taxon>
        <taxon>Spiralia</taxon>
        <taxon>Lophotrochozoa</taxon>
        <taxon>Annelida</taxon>
        <taxon>Polychaeta</taxon>
        <taxon>Sedentaria</taxon>
        <taxon>Scolecida</taxon>
        <taxon>Capitellidae</taxon>
        <taxon>Capitella</taxon>
    </lineage>
</organism>
<reference evidence="2 4" key="2">
    <citation type="journal article" date="2013" name="Nature">
        <title>Insights into bilaterian evolution from three spiralian genomes.</title>
        <authorList>
            <person name="Simakov O."/>
            <person name="Marletaz F."/>
            <person name="Cho S.J."/>
            <person name="Edsinger-Gonzales E."/>
            <person name="Havlak P."/>
            <person name="Hellsten U."/>
            <person name="Kuo D.H."/>
            <person name="Larsson T."/>
            <person name="Lv J."/>
            <person name="Arendt D."/>
            <person name="Savage R."/>
            <person name="Osoegawa K."/>
            <person name="de Jong P."/>
            <person name="Grimwood J."/>
            <person name="Chapman J.A."/>
            <person name="Shapiro H."/>
            <person name="Aerts A."/>
            <person name="Otillar R.P."/>
            <person name="Terry A.Y."/>
            <person name="Boore J.L."/>
            <person name="Grigoriev I.V."/>
            <person name="Lindberg D.R."/>
            <person name="Seaver E.C."/>
            <person name="Weisblat D.A."/>
            <person name="Putnam N.H."/>
            <person name="Rokhsar D.S."/>
        </authorList>
    </citation>
    <scope>NUCLEOTIDE SEQUENCE</scope>
    <source>
        <strain evidence="2 4">I ESC-2004</strain>
    </source>
</reference>
<feature type="transmembrane region" description="Helical" evidence="1">
    <location>
        <begin position="228"/>
        <end position="254"/>
    </location>
</feature>
<dbReference type="AlphaFoldDB" id="R7T8X0"/>
<dbReference type="HOGENOM" id="CLU_076973_0_0_1"/>
<keyword evidence="1" id="KW-0472">Membrane</keyword>
<evidence type="ECO:0000256" key="1">
    <source>
        <dbReference type="SAM" id="Phobius"/>
    </source>
</evidence>